<reference evidence="3" key="1">
    <citation type="journal article" date="2020" name="Mol. Biol.">
        <title>Life and death of selfish genes: comparative genomics reveals the dynamic evolution of cytoplasmic incompatibility.</title>
        <authorList>
            <person name="Martinez J."/>
            <person name="Klasson L."/>
            <person name="Welch J."/>
            <person name="Jiggins F.M."/>
        </authorList>
    </citation>
    <scope>NUCLEOTIDE SEQUENCE [LARGE SCALE GENOMIC DNA]</scope>
</reference>
<dbReference type="InterPro" id="IPR000905">
    <property type="entry name" value="Gcp-like_dom"/>
</dbReference>
<dbReference type="Proteomes" id="UP000515744">
    <property type="component" value="Chromosome"/>
</dbReference>
<evidence type="ECO:0000313" key="2">
    <source>
        <dbReference type="EMBL" id="QMV45685.1"/>
    </source>
</evidence>
<feature type="domain" description="Gcp-like" evidence="1">
    <location>
        <begin position="31"/>
        <end position="105"/>
    </location>
</feature>
<dbReference type="GO" id="GO:0002949">
    <property type="term" value="P:tRNA threonylcarbamoyladenosine modification"/>
    <property type="evidence" value="ECO:0007669"/>
    <property type="project" value="InterPro"/>
</dbReference>
<dbReference type="SUPFAM" id="SSF53067">
    <property type="entry name" value="Actin-like ATPase domain"/>
    <property type="match status" value="1"/>
</dbReference>
<dbReference type="InterPro" id="IPR022496">
    <property type="entry name" value="T6A_TsaB"/>
</dbReference>
<sequence>MSILAIDTVGIGSSIAIVDYDGNCFIERNSVSNSHAESFFQTLNTLFNKHNYNYDKIDHLAVVVGPGSFTGIRVGISAAQGINLATNKPLYGISTLEVQAYAISLLCTNSKKNIRAIIKNAQGFYTQLFDFNLLPLSGPTAAREPGSKCHATSSTHMDCNLNASHAGLLVHYRLKNKQKLNEVEALYLNEPQYMKSL</sequence>
<dbReference type="RefSeq" id="WP_182159078.1">
    <property type="nucleotide sequence ID" value="NZ_CP050531.1"/>
</dbReference>
<dbReference type="Gene3D" id="3.30.420.40">
    <property type="match status" value="1"/>
</dbReference>
<dbReference type="Pfam" id="PF00814">
    <property type="entry name" value="TsaD"/>
    <property type="match status" value="1"/>
</dbReference>
<dbReference type="NCBIfam" id="TIGR03725">
    <property type="entry name" value="T6A_YeaZ"/>
    <property type="match status" value="1"/>
</dbReference>
<dbReference type="GO" id="GO:0016740">
    <property type="term" value="F:transferase activity"/>
    <property type="evidence" value="ECO:0007669"/>
    <property type="project" value="UniProtKB-KW"/>
</dbReference>
<dbReference type="EMBL" id="CP050531">
    <property type="protein sequence ID" value="QMV45685.1"/>
    <property type="molecule type" value="Genomic_DNA"/>
</dbReference>
<accession>A0A7G5C901</accession>
<gene>
    <name evidence="2" type="primary">tsaB</name>
    <name evidence="2" type="ORF">HC358_00750</name>
</gene>
<protein>
    <submittedName>
        <fullName evidence="2">tRNA (Adenosine(37)-N6)-threonylcarbamoyltransferase complex dimerization subunit type 1 TsaB</fullName>
    </submittedName>
</protein>
<dbReference type="AlphaFoldDB" id="A0A7G5C901"/>
<proteinExistence type="predicted"/>
<dbReference type="InterPro" id="IPR043129">
    <property type="entry name" value="ATPase_NBD"/>
</dbReference>
<evidence type="ECO:0000313" key="3">
    <source>
        <dbReference type="Proteomes" id="UP000515744"/>
    </source>
</evidence>
<keyword evidence="2" id="KW-0808">Transferase</keyword>
<reference evidence="2 3" key="2">
    <citation type="journal article" date="2020" name="Mol. Biol. Evol.">
        <title>Life and death of selfish genes: comparative genomics reveals the dynamic evolution of cytoplasmic incompatibility.</title>
        <authorList>
            <person name="Martinez J."/>
            <person name="Klasson L."/>
            <person name="Welch J."/>
            <person name="Jiggins F.M."/>
        </authorList>
    </citation>
    <scope>NUCLEOTIDE SEQUENCE [LARGE SCALE GENOMIC DNA]</scope>
    <source>
        <strain evidence="2">WStv</strain>
    </source>
</reference>
<name>A0A7G5C901_WOLPI</name>
<evidence type="ECO:0000259" key="1">
    <source>
        <dbReference type="Pfam" id="PF00814"/>
    </source>
</evidence>
<organism evidence="2 3">
    <name type="scientific">Wolbachia pipientis</name>
    <dbReference type="NCBI Taxonomy" id="955"/>
    <lineage>
        <taxon>Bacteria</taxon>
        <taxon>Pseudomonadati</taxon>
        <taxon>Pseudomonadota</taxon>
        <taxon>Alphaproteobacteria</taxon>
        <taxon>Rickettsiales</taxon>
        <taxon>Anaplasmataceae</taxon>
        <taxon>Wolbachieae</taxon>
        <taxon>Wolbachia</taxon>
    </lineage>
</organism>